<organism evidence="2 3">
    <name type="scientific">Protopolystoma xenopodis</name>
    <dbReference type="NCBI Taxonomy" id="117903"/>
    <lineage>
        <taxon>Eukaryota</taxon>
        <taxon>Metazoa</taxon>
        <taxon>Spiralia</taxon>
        <taxon>Lophotrochozoa</taxon>
        <taxon>Platyhelminthes</taxon>
        <taxon>Monogenea</taxon>
        <taxon>Polyopisthocotylea</taxon>
        <taxon>Polystomatidea</taxon>
        <taxon>Polystomatidae</taxon>
        <taxon>Protopolystoma</taxon>
    </lineage>
</organism>
<dbReference type="Gene3D" id="3.10.20.90">
    <property type="entry name" value="Phosphatidylinositol 3-kinase Catalytic Subunit, Chain A, domain 1"/>
    <property type="match status" value="1"/>
</dbReference>
<name>A0A3S5C128_9PLAT</name>
<keyword evidence="3" id="KW-1185">Reference proteome</keyword>
<evidence type="ECO:0000313" key="2">
    <source>
        <dbReference type="EMBL" id="VEL28421.1"/>
    </source>
</evidence>
<dbReference type="PANTHER" id="PTHR14557">
    <property type="entry name" value="PROTEIN C7ORF21"/>
    <property type="match status" value="1"/>
</dbReference>
<keyword evidence="1" id="KW-0812">Transmembrane</keyword>
<keyword evidence="1" id="KW-1133">Transmembrane helix</keyword>
<proteinExistence type="predicted"/>
<dbReference type="Proteomes" id="UP000784294">
    <property type="component" value="Unassembled WGS sequence"/>
</dbReference>
<evidence type="ECO:0000313" key="3">
    <source>
        <dbReference type="Proteomes" id="UP000784294"/>
    </source>
</evidence>
<dbReference type="InterPro" id="IPR040352">
    <property type="entry name" value="TMUB1/2"/>
</dbReference>
<gene>
    <name evidence="2" type="ORF">PXEA_LOCUS21861</name>
</gene>
<sequence length="290" mass="31869">MLNQQKNVRLIFQGRELTDRDQRRSSLTRGPLRRLCDYSVTDNATIHCLVTNRPSSSIVSASTDDSTQIRRRRNPGGSFYSYIQSSTVSAAATFFDRSNSTQLNDSGNSGARQPVSGTPNRFISTANALLEHIFSDLDLSNRMLLICFTGILCISWLFHLTHRHYYNHYSTITLLGVTASFVLGFFLQLPPGEIAFTAQVIPRLHIRQSREPSAPEAPLSSSQSIAHTLSERVPSSSSHQVLETATIQAAESGLQNTIFSAEPSQATSSISQPLAEAPVEDLVSSVRALL</sequence>
<feature type="transmembrane region" description="Helical" evidence="1">
    <location>
        <begin position="166"/>
        <end position="187"/>
    </location>
</feature>
<dbReference type="OrthoDB" id="161999at2759"/>
<comment type="caution">
    <text evidence="2">The sequence shown here is derived from an EMBL/GenBank/DDBJ whole genome shotgun (WGS) entry which is preliminary data.</text>
</comment>
<evidence type="ECO:0008006" key="4">
    <source>
        <dbReference type="Google" id="ProtNLM"/>
    </source>
</evidence>
<protein>
    <recommendedName>
        <fullName evidence="4">Ubiquitin-like domain-containing protein</fullName>
    </recommendedName>
</protein>
<dbReference type="AlphaFoldDB" id="A0A3S5C128"/>
<keyword evidence="1" id="KW-0472">Membrane</keyword>
<evidence type="ECO:0000256" key="1">
    <source>
        <dbReference type="SAM" id="Phobius"/>
    </source>
</evidence>
<feature type="transmembrane region" description="Helical" evidence="1">
    <location>
        <begin position="143"/>
        <end position="160"/>
    </location>
</feature>
<reference evidence="2" key="1">
    <citation type="submission" date="2018-11" db="EMBL/GenBank/DDBJ databases">
        <authorList>
            <consortium name="Pathogen Informatics"/>
        </authorList>
    </citation>
    <scope>NUCLEOTIDE SEQUENCE</scope>
</reference>
<dbReference type="PANTHER" id="PTHR14557:SF5">
    <property type="entry name" value="UBIQUITIN-LIKE DOMAIN-CONTAINING PROTEIN"/>
    <property type="match status" value="1"/>
</dbReference>
<dbReference type="GO" id="GO:0036503">
    <property type="term" value="P:ERAD pathway"/>
    <property type="evidence" value="ECO:0007669"/>
    <property type="project" value="InterPro"/>
</dbReference>
<dbReference type="EMBL" id="CAAALY010094998">
    <property type="protein sequence ID" value="VEL28421.1"/>
    <property type="molecule type" value="Genomic_DNA"/>
</dbReference>
<accession>A0A3S5C128</accession>